<evidence type="ECO:0000256" key="1">
    <source>
        <dbReference type="SAM" id="Phobius"/>
    </source>
</evidence>
<keyword evidence="1" id="KW-0472">Membrane</keyword>
<keyword evidence="1" id="KW-1133">Transmembrane helix</keyword>
<feature type="transmembrane region" description="Helical" evidence="1">
    <location>
        <begin position="60"/>
        <end position="83"/>
    </location>
</feature>
<keyword evidence="1" id="KW-0812">Transmembrane</keyword>
<reference evidence="2" key="1">
    <citation type="submission" date="2018-12" db="EMBL/GenBank/DDBJ databases">
        <title>Novel natural products biosynthetic potential of the class Ktedonobacteria.</title>
        <authorList>
            <person name="Zheng Y."/>
            <person name="Saitou A."/>
            <person name="Wang C.M."/>
            <person name="Toyoda A."/>
            <person name="Minakuchi Y."/>
            <person name="Sekiguchi Y."/>
            <person name="Ueda K."/>
            <person name="Takano H."/>
            <person name="Sakai Y."/>
            <person name="Yokota A."/>
            <person name="Yabe S."/>
        </authorList>
    </citation>
    <scope>NUCLEOTIDE SEQUENCE</scope>
    <source>
        <strain evidence="2">A3-2</strain>
    </source>
</reference>
<name>A0A455SY44_9CHLR</name>
<dbReference type="Gene3D" id="3.10.450.50">
    <property type="match status" value="1"/>
</dbReference>
<dbReference type="EMBL" id="AP019377">
    <property type="protein sequence ID" value="BBH93353.1"/>
    <property type="molecule type" value="Genomic_DNA"/>
</dbReference>
<dbReference type="AlphaFoldDB" id="A0A455SY44"/>
<evidence type="ECO:0000313" key="2">
    <source>
        <dbReference type="EMBL" id="BBH93353.1"/>
    </source>
</evidence>
<protein>
    <submittedName>
        <fullName evidence="2">Uncharacterized protein</fullName>
    </submittedName>
</protein>
<sequence>MWSVHPDGERLPGPHVNYNGHMSLGHGGSQGTFLRAATEPGWSSPAAPTNPGRRRAGRRLLWASLAVGLLLALLVGSAVYYLYGLRSTPEKTLSAFCSALSRHDSRAAYQYLDPALQRQTPFLVFAGLLEKTEHCGYGTLGTQGPVATAKLQLTVAGQVQTWQVKLSEQDGIWLIAEDAALTALPRSLSSFCTMLRTGQAEAAYGSLTPLLQSHVARGVFRLLVDGITACSAQLVAVDSTQAKALVVVSYRNEAQPEQNTALLVPAGGRWLIDALSSLSTPTRSLLSFCRALQEGDYAAAYALLSLDFQAHFGGQRQFVAVVDPVIKSNGGIKSCAAGAVQQKGERFVVNGVITYANGKVETDRDELVLEADIWRLASIA</sequence>
<proteinExistence type="predicted"/>
<accession>A0A455SY44</accession>
<organism evidence="2">
    <name type="scientific">Thermogemmatispora argillosa</name>
    <dbReference type="NCBI Taxonomy" id="2045280"/>
    <lineage>
        <taxon>Bacteria</taxon>
        <taxon>Bacillati</taxon>
        <taxon>Chloroflexota</taxon>
        <taxon>Ktedonobacteria</taxon>
        <taxon>Thermogemmatisporales</taxon>
        <taxon>Thermogemmatisporaceae</taxon>
        <taxon>Thermogemmatispora</taxon>
    </lineage>
</organism>
<gene>
    <name evidence="2" type="ORF">KTA_15520</name>
</gene>